<gene>
    <name evidence="3" type="ORF">OLEA9_A048905</name>
</gene>
<evidence type="ECO:0000259" key="1">
    <source>
        <dbReference type="Pfam" id="PF12776"/>
    </source>
</evidence>
<evidence type="ECO:0008006" key="5">
    <source>
        <dbReference type="Google" id="ProtNLM"/>
    </source>
</evidence>
<dbReference type="Gramene" id="OE9A048905T1">
    <property type="protein sequence ID" value="OE9A048905C1"/>
    <property type="gene ID" value="OE9A048905"/>
</dbReference>
<protein>
    <recommendedName>
        <fullName evidence="5">Myb/SANT-like domain-containing protein</fullName>
    </recommendedName>
</protein>
<dbReference type="Proteomes" id="UP000594638">
    <property type="component" value="Unassembled WGS sequence"/>
</dbReference>
<keyword evidence="4" id="KW-1185">Reference proteome</keyword>
<dbReference type="AlphaFoldDB" id="A0A8S0U8V1"/>
<proteinExistence type="predicted"/>
<sequence length="308" mass="35617">MTLVLMEDSTQGNDKVQVKGIEKYEKWTSKESNELLKLMVDAATRGWRDSNGLLSKITVEKHILPHLNQKLGVGKTYAQHKSRVKWFKKQYNKYSKLMRHNSGFGWDHVTKKFTASDEVWDNYFLSHPEDKSYRIDTFADYEDLRIAVGSGTAVGTHSIALWDDTDARTSYTEERRVSDSLIDDFMYDPDTEAFILTDKQDFISSEVPPSIRKRSRIEFEAKSSSCEPKSTQSDVIDKLASTIGKITQAIESIDTREPNCWNIIKEIPNLDDDDRFKVLDLLNTKAKKFEFLSMTPEERSKWITFKLN</sequence>
<accession>A0A8S0U8V1</accession>
<dbReference type="EMBL" id="CACTIH010007522">
    <property type="protein sequence ID" value="CAA3015064.1"/>
    <property type="molecule type" value="Genomic_DNA"/>
</dbReference>
<comment type="caution">
    <text evidence="3">The sequence shown here is derived from an EMBL/GenBank/DDBJ whole genome shotgun (WGS) entry which is preliminary data.</text>
</comment>
<organism evidence="3 4">
    <name type="scientific">Olea europaea subsp. europaea</name>
    <dbReference type="NCBI Taxonomy" id="158383"/>
    <lineage>
        <taxon>Eukaryota</taxon>
        <taxon>Viridiplantae</taxon>
        <taxon>Streptophyta</taxon>
        <taxon>Embryophyta</taxon>
        <taxon>Tracheophyta</taxon>
        <taxon>Spermatophyta</taxon>
        <taxon>Magnoliopsida</taxon>
        <taxon>eudicotyledons</taxon>
        <taxon>Gunneridae</taxon>
        <taxon>Pentapetalae</taxon>
        <taxon>asterids</taxon>
        <taxon>lamiids</taxon>
        <taxon>Lamiales</taxon>
        <taxon>Oleaceae</taxon>
        <taxon>Oleeae</taxon>
        <taxon>Olea</taxon>
    </lineage>
</organism>
<evidence type="ECO:0000313" key="4">
    <source>
        <dbReference type="Proteomes" id="UP000594638"/>
    </source>
</evidence>
<dbReference type="InterPro" id="IPR024752">
    <property type="entry name" value="Myb/SANT-like_dom"/>
</dbReference>
<dbReference type="InterPro" id="IPR056253">
    <property type="entry name" value="At2g29880-like_C"/>
</dbReference>
<name>A0A8S0U8V1_OLEEU</name>
<feature type="domain" description="Myb/SANT-like" evidence="1">
    <location>
        <begin position="26"/>
        <end position="123"/>
    </location>
</feature>
<dbReference type="PANTHER" id="PTHR47864">
    <property type="entry name" value="TRANSMEMBRANE PROTEIN"/>
    <property type="match status" value="1"/>
</dbReference>
<reference evidence="3 4" key="1">
    <citation type="submission" date="2019-12" db="EMBL/GenBank/DDBJ databases">
        <authorList>
            <person name="Alioto T."/>
            <person name="Alioto T."/>
            <person name="Gomez Garrido J."/>
        </authorList>
    </citation>
    <scope>NUCLEOTIDE SEQUENCE [LARGE SCALE GENOMIC DNA]</scope>
</reference>
<evidence type="ECO:0000313" key="3">
    <source>
        <dbReference type="EMBL" id="CAA3015064.1"/>
    </source>
</evidence>
<evidence type="ECO:0000259" key="2">
    <source>
        <dbReference type="Pfam" id="PF24769"/>
    </source>
</evidence>
<dbReference type="Pfam" id="PF12776">
    <property type="entry name" value="Myb_DNA-bind_3"/>
    <property type="match status" value="1"/>
</dbReference>
<feature type="domain" description="At2g29880-like C-terminal" evidence="2">
    <location>
        <begin position="260"/>
        <end position="306"/>
    </location>
</feature>
<dbReference type="Pfam" id="PF24769">
    <property type="entry name" value="At2g29880_C"/>
    <property type="match status" value="1"/>
</dbReference>
<dbReference type="PANTHER" id="PTHR47864:SF2">
    <property type="entry name" value="MYB_SANT-LIKE DNA-BINDING DOMAIN PROTEIN"/>
    <property type="match status" value="1"/>
</dbReference>
<dbReference type="InterPro" id="IPR055314">
    <property type="entry name" value="At2g29880-like"/>
</dbReference>